<dbReference type="AlphaFoldDB" id="A0AAV4TX69"/>
<dbReference type="EMBL" id="BPLQ01010336">
    <property type="protein sequence ID" value="GIY50051.1"/>
    <property type="molecule type" value="Genomic_DNA"/>
</dbReference>
<dbReference type="PANTHER" id="PTHR23019">
    <property type="entry name" value="NUCLEAR PORE MEMBRANE GLYCOPROTEIN GP210-RELATED"/>
    <property type="match status" value="1"/>
</dbReference>
<dbReference type="GO" id="GO:0005643">
    <property type="term" value="C:nuclear pore"/>
    <property type="evidence" value="ECO:0007669"/>
    <property type="project" value="TreeGrafter"/>
</dbReference>
<evidence type="ECO:0000259" key="4">
    <source>
        <dbReference type="Pfam" id="PF22969"/>
    </source>
</evidence>
<dbReference type="Pfam" id="PF22962">
    <property type="entry name" value="Ig_NUP210_7th"/>
    <property type="match status" value="1"/>
</dbReference>
<evidence type="ECO:0000259" key="5">
    <source>
        <dbReference type="Pfam" id="PF24935"/>
    </source>
</evidence>
<accession>A0AAV4TX69</accession>
<dbReference type="InterPro" id="IPR055099">
    <property type="entry name" value="Ig_NUP210_7th"/>
</dbReference>
<dbReference type="InterPro" id="IPR055097">
    <property type="entry name" value="Ig_NUP210_2nd"/>
</dbReference>
<feature type="signal peptide" evidence="1">
    <location>
        <begin position="1"/>
        <end position="32"/>
    </location>
</feature>
<dbReference type="Pfam" id="PF24935">
    <property type="entry name" value="Ig_NUP210_6th"/>
    <property type="match status" value="1"/>
</dbReference>
<keyword evidence="8" id="KW-1185">Reference proteome</keyword>
<evidence type="ECO:0000256" key="1">
    <source>
        <dbReference type="SAM" id="SignalP"/>
    </source>
</evidence>
<protein>
    <submittedName>
        <fullName evidence="7">Nuclear pore membrane glycoprotein 210-like</fullName>
    </submittedName>
</protein>
<evidence type="ECO:0000259" key="6">
    <source>
        <dbReference type="Pfam" id="PF24991"/>
    </source>
</evidence>
<comment type="caution">
    <text evidence="7">The sequence shown here is derived from an EMBL/GenBank/DDBJ whole genome shotgun (WGS) entry which is preliminary data.</text>
</comment>
<evidence type="ECO:0000259" key="3">
    <source>
        <dbReference type="Pfam" id="PF22967"/>
    </source>
</evidence>
<feature type="domain" description="NUP210 Ig-like" evidence="3">
    <location>
        <begin position="34"/>
        <end position="126"/>
    </location>
</feature>
<dbReference type="Pfam" id="PF24991">
    <property type="entry name" value="Ig_NUP210_4th"/>
    <property type="match status" value="1"/>
</dbReference>
<feature type="domain" description="NUP210 Ig-like" evidence="5">
    <location>
        <begin position="538"/>
        <end position="623"/>
    </location>
</feature>
<proteinExistence type="predicted"/>
<sequence>MLAIKSVLKKHLIQSCLFALLVLLIGLREVHAAALSAPRILLPYNRNGGLPTNYTLYVQKEDALDCYEWKSSNVHMVAVEPIPLRPEGCSRAAVVSVISSATERRMTQIIAKGRGGIELKCDVILDFPDEIELALTTDELSVGAEPEILTVVAKDRSGHTFTSVNGLKFEWKMEQKLDESIDSSDNAVARLKPHLPLQEPPRIDGWGLRGLLGHSVLVEALHVGSCKIRASVMATETLELSTQEVKLHVVSNVRVLPSPAIRLFRSGSVRLGASHAQKGPLEYKKEFTVNREEDRVVEFNEEEALVTALEYGQTYFTLQSVYNSFPDIDVQLKVVKPTRLVIRISRGELTMLEEHKSYVVSVELFDDSDKVIFPSDNLKLSVSFPTPLFYVNATTSNGTWFVVQTLTPGKGVIKAELKGVVLKDGSLDKEYQLQASLTVTVSQKIQIFPPFTLLPSDSLSSSPHEIRLVVTGGTGRYLWATHNESALALSFDKEKSHVGYLRIEKEGDYIITVTDEENLNFLASAKISIQPVIDVETYPTVVEAEIGNVLILPVAFLAYEDKERRIIRKFDDCSKIEPTVEIIEKHVFTYDKEPHVPAFGKGCRSLQFLCKYPGYSRINVYYESNNGNTSETYKTTTVLSCFKAIKPIHPVRVAVLPLGSSIEVAFEGGPRKWPLYKTGHYQKLEANNPKLVDIELVRDPIRYNKDLTVFRVLCKALGENTLTFHIGNQPSATNPHPANSESSIKLVCSEPQSAHLKLFKKNTKKEVQKENLVKVPFYGTKLFSVDVWFKDSMGRKLYNVSSFTIRWSLSNPALAAPQDTANGVITHDNAVAGYRKISRDFKEFKMTGGAGQLEVRVELLGYRNDVLEKAGISKASALKSLSGSIDLDLVSLRDINAGLYQSNEEKQEEDFCDGDSCKT</sequence>
<evidence type="ECO:0000313" key="7">
    <source>
        <dbReference type="EMBL" id="GIY50051.1"/>
    </source>
</evidence>
<gene>
    <name evidence="7" type="primary">Nup210l</name>
    <name evidence="7" type="ORF">CDAR_597541</name>
</gene>
<dbReference type="PANTHER" id="PTHR23019:SF0">
    <property type="entry name" value="NUCLEAR PORE MEMBRANE GLYCOPROTEIN 210"/>
    <property type="match status" value="1"/>
</dbReference>
<dbReference type="Pfam" id="PF22967">
    <property type="entry name" value="Ig_NUP210_1st"/>
    <property type="match status" value="1"/>
</dbReference>
<evidence type="ECO:0000259" key="2">
    <source>
        <dbReference type="Pfam" id="PF22962"/>
    </source>
</evidence>
<dbReference type="Pfam" id="PF22969">
    <property type="entry name" value="Ig_NUP210_2nd"/>
    <property type="match status" value="1"/>
</dbReference>
<dbReference type="InterPro" id="IPR056897">
    <property type="entry name" value="Ig_NUP210_4th"/>
</dbReference>
<feature type="domain" description="NUP210 Ig-like" evidence="4">
    <location>
        <begin position="136"/>
        <end position="237"/>
    </location>
</feature>
<dbReference type="InterPro" id="IPR055096">
    <property type="entry name" value="Ig_NUP210_1st"/>
</dbReference>
<name>A0AAV4TX69_9ARAC</name>
<feature type="domain" description="NUP210 Ig-like" evidence="2">
    <location>
        <begin position="649"/>
        <end position="749"/>
    </location>
</feature>
<feature type="chain" id="PRO_5043405563" evidence="1">
    <location>
        <begin position="33"/>
        <end position="919"/>
    </location>
</feature>
<feature type="domain" description="NUP210 fourth Ig-like" evidence="6">
    <location>
        <begin position="350"/>
        <end position="425"/>
    </location>
</feature>
<organism evidence="7 8">
    <name type="scientific">Caerostris darwini</name>
    <dbReference type="NCBI Taxonomy" id="1538125"/>
    <lineage>
        <taxon>Eukaryota</taxon>
        <taxon>Metazoa</taxon>
        <taxon>Ecdysozoa</taxon>
        <taxon>Arthropoda</taxon>
        <taxon>Chelicerata</taxon>
        <taxon>Arachnida</taxon>
        <taxon>Araneae</taxon>
        <taxon>Araneomorphae</taxon>
        <taxon>Entelegynae</taxon>
        <taxon>Araneoidea</taxon>
        <taxon>Araneidae</taxon>
        <taxon>Caerostris</taxon>
    </lineage>
</organism>
<dbReference type="InterPro" id="IPR056898">
    <property type="entry name" value="Ig_NUP210_6th"/>
</dbReference>
<evidence type="ECO:0000313" key="8">
    <source>
        <dbReference type="Proteomes" id="UP001054837"/>
    </source>
</evidence>
<reference evidence="7 8" key="1">
    <citation type="submission" date="2021-06" db="EMBL/GenBank/DDBJ databases">
        <title>Caerostris darwini draft genome.</title>
        <authorList>
            <person name="Kono N."/>
            <person name="Arakawa K."/>
        </authorList>
    </citation>
    <scope>NUCLEOTIDE SEQUENCE [LARGE SCALE GENOMIC DNA]</scope>
</reference>
<keyword evidence="1" id="KW-0732">Signal</keyword>
<dbReference type="InterPro" id="IPR045197">
    <property type="entry name" value="NUP210-like"/>
</dbReference>
<dbReference type="Proteomes" id="UP001054837">
    <property type="component" value="Unassembled WGS sequence"/>
</dbReference>